<comment type="catalytic activity">
    <reaction evidence="12">
        <text>N-terminal N-formyl-L-methionyl-[peptide] + H2O = N-terminal L-methionyl-[peptide] + formate</text>
        <dbReference type="Rhea" id="RHEA:24420"/>
        <dbReference type="Rhea" id="RHEA-COMP:10639"/>
        <dbReference type="Rhea" id="RHEA-COMP:10640"/>
        <dbReference type="ChEBI" id="CHEBI:15377"/>
        <dbReference type="ChEBI" id="CHEBI:15740"/>
        <dbReference type="ChEBI" id="CHEBI:49298"/>
        <dbReference type="ChEBI" id="CHEBI:64731"/>
        <dbReference type="EC" id="3.5.1.88"/>
    </reaction>
</comment>
<dbReference type="EC" id="3.5.1.88" evidence="4 12"/>
<keyword evidence="8 12" id="KW-0378">Hydrolase</keyword>
<evidence type="ECO:0000313" key="13">
    <source>
        <dbReference type="EMBL" id="JAG98132.1"/>
    </source>
</evidence>
<keyword evidence="11" id="KW-0408">Iron</keyword>
<dbReference type="GO" id="GO:0042586">
    <property type="term" value="F:peptide deformylase activity"/>
    <property type="evidence" value="ECO:0007669"/>
    <property type="project" value="UniProtKB-EC"/>
</dbReference>
<evidence type="ECO:0000256" key="4">
    <source>
        <dbReference type="ARBA" id="ARBA00012175"/>
    </source>
</evidence>
<protein>
    <recommendedName>
        <fullName evidence="4 12">Peptide deformylase</fullName>
        <ecNumber evidence="4 12">3.5.1.88</ecNumber>
    </recommendedName>
</protein>
<dbReference type="PRINTS" id="PR01576">
    <property type="entry name" value="PDEFORMYLASE"/>
</dbReference>
<dbReference type="Gene3D" id="3.90.45.10">
    <property type="entry name" value="Peptide deformylase"/>
    <property type="match status" value="1"/>
</dbReference>
<accession>A0A0D6R2S1</accession>
<evidence type="ECO:0000256" key="11">
    <source>
        <dbReference type="ARBA" id="ARBA00023004"/>
    </source>
</evidence>
<evidence type="ECO:0000256" key="2">
    <source>
        <dbReference type="ARBA" id="ARBA00004229"/>
    </source>
</evidence>
<evidence type="ECO:0000256" key="3">
    <source>
        <dbReference type="ARBA" id="ARBA00010759"/>
    </source>
</evidence>
<evidence type="ECO:0000256" key="9">
    <source>
        <dbReference type="ARBA" id="ARBA00022917"/>
    </source>
</evidence>
<dbReference type="PANTHER" id="PTHR10458:SF22">
    <property type="entry name" value="PEPTIDE DEFORMYLASE"/>
    <property type="match status" value="1"/>
</dbReference>
<dbReference type="GO" id="GO:0009507">
    <property type="term" value="C:chloroplast"/>
    <property type="evidence" value="ECO:0007669"/>
    <property type="project" value="UniProtKB-SubCell"/>
</dbReference>
<comment type="cofactor">
    <cofactor evidence="1">
        <name>Fe(2+)</name>
        <dbReference type="ChEBI" id="CHEBI:29033"/>
    </cofactor>
</comment>
<dbReference type="NCBIfam" id="NF001159">
    <property type="entry name" value="PRK00150.1-3"/>
    <property type="match status" value="1"/>
</dbReference>
<dbReference type="GO" id="GO:0006412">
    <property type="term" value="P:translation"/>
    <property type="evidence" value="ECO:0007669"/>
    <property type="project" value="UniProtKB-KW"/>
</dbReference>
<name>A0A0D6R2S1_ARACU</name>
<dbReference type="InterPro" id="IPR036821">
    <property type="entry name" value="Peptide_deformylase_sf"/>
</dbReference>
<comment type="similarity">
    <text evidence="3 12">Belongs to the polypeptide deformylase family.</text>
</comment>
<keyword evidence="10 12" id="KW-0809">Transit peptide</keyword>
<dbReference type="SUPFAM" id="SSF56420">
    <property type="entry name" value="Peptide deformylase"/>
    <property type="match status" value="1"/>
</dbReference>
<dbReference type="AlphaFoldDB" id="A0A0D6R2S1"/>
<evidence type="ECO:0000256" key="6">
    <source>
        <dbReference type="ARBA" id="ARBA00022640"/>
    </source>
</evidence>
<keyword evidence="7 12" id="KW-0479">Metal-binding</keyword>
<dbReference type="NCBIfam" id="TIGR00079">
    <property type="entry name" value="pept_deformyl"/>
    <property type="match status" value="1"/>
</dbReference>
<evidence type="ECO:0000256" key="1">
    <source>
        <dbReference type="ARBA" id="ARBA00001954"/>
    </source>
</evidence>
<dbReference type="CDD" id="cd00487">
    <property type="entry name" value="Pep_deformylase"/>
    <property type="match status" value="1"/>
</dbReference>
<evidence type="ECO:0000256" key="7">
    <source>
        <dbReference type="ARBA" id="ARBA00022723"/>
    </source>
</evidence>
<dbReference type="Pfam" id="PF01327">
    <property type="entry name" value="Pep_deformylase"/>
    <property type="match status" value="1"/>
</dbReference>
<proteinExistence type="inferred from homology"/>
<organism evidence="13">
    <name type="scientific">Araucaria cunninghamii</name>
    <name type="common">Hoop pine</name>
    <name type="synonym">Moreton Bay pine</name>
    <dbReference type="NCBI Taxonomy" id="56994"/>
    <lineage>
        <taxon>Eukaryota</taxon>
        <taxon>Viridiplantae</taxon>
        <taxon>Streptophyta</taxon>
        <taxon>Embryophyta</taxon>
        <taxon>Tracheophyta</taxon>
        <taxon>Spermatophyta</taxon>
        <taxon>Pinopsida</taxon>
        <taxon>Pinidae</taxon>
        <taxon>Conifers II</taxon>
        <taxon>Araucariales</taxon>
        <taxon>Araucariaceae</taxon>
        <taxon>Araucaria</taxon>
    </lineage>
</organism>
<dbReference type="EMBL" id="GCKF01028056">
    <property type="protein sequence ID" value="JAG98132.1"/>
    <property type="molecule type" value="Transcribed_RNA"/>
</dbReference>
<dbReference type="PANTHER" id="PTHR10458">
    <property type="entry name" value="PEPTIDE DEFORMYLASE"/>
    <property type="match status" value="1"/>
</dbReference>
<reference evidence="13" key="1">
    <citation type="submission" date="2015-03" db="EMBL/GenBank/DDBJ databases">
        <title>A transcriptome of Araucaria cunninghamii, an australian fine timber species.</title>
        <authorList>
            <person name="Jing Yi C.J.Y."/>
            <person name="Yin San L.Y.S."/>
            <person name="Abdul Karim S.S."/>
            <person name="Wan Azmi N.N."/>
            <person name="Hercus R.R."/>
            <person name="Croft L.L."/>
        </authorList>
    </citation>
    <scope>NUCLEOTIDE SEQUENCE</scope>
    <source>
        <strain evidence="13">MI0301</strain>
        <tissue evidence="13">Leaf</tissue>
    </source>
</reference>
<sequence>MWMTHASARGVISIASGARACSVFHVDVPLSYLIPCQTLQLQHLRGSQIKAAAASSFSSSQGNVNVNGLSLSCSRAFSRVKRSAITAQAKGRRAIPFKQRQHQDDENFDLDLEYESPLEIIEYPDPRLRAKNKLINRFDEKLKQLVDEMFDLMYKTDGVGLSAPQVGINVQLMVFNPAGERGKGEEIVLVNPIIYKYSKKREVFTEGCLSFPEIYADVERPLTVKIEAQNITGKKFTLRLEEFPARIFQHEYDHLQMILCRGFYFSRGCSRKFLKLLYHNYRPWNKNIRSKLVCKLLKESTLIPEMSEYHL</sequence>
<dbReference type="HAMAP" id="MF_00163">
    <property type="entry name" value="Pep_deformylase"/>
    <property type="match status" value="1"/>
</dbReference>
<keyword evidence="6 12" id="KW-0934">Plastid</keyword>
<keyword evidence="5 12" id="KW-0150">Chloroplast</keyword>
<dbReference type="FunFam" id="3.90.45.10:FF:000006">
    <property type="entry name" value="Peptide deformylase"/>
    <property type="match status" value="1"/>
</dbReference>
<evidence type="ECO:0000256" key="10">
    <source>
        <dbReference type="ARBA" id="ARBA00022946"/>
    </source>
</evidence>
<comment type="function">
    <text evidence="12">Removes the formyl group from the N-terminal Met of newly synthesized proteins.</text>
</comment>
<dbReference type="GO" id="GO:0046872">
    <property type="term" value="F:metal ion binding"/>
    <property type="evidence" value="ECO:0007669"/>
    <property type="project" value="UniProtKB-KW"/>
</dbReference>
<keyword evidence="9 12" id="KW-0648">Protein biosynthesis</keyword>
<comment type="subcellular location">
    <subcellularLocation>
        <location evidence="2 12">Plastid</location>
        <location evidence="2 12">Chloroplast</location>
    </subcellularLocation>
</comment>
<dbReference type="InterPro" id="IPR023635">
    <property type="entry name" value="Peptide_deformylase"/>
</dbReference>
<evidence type="ECO:0000256" key="5">
    <source>
        <dbReference type="ARBA" id="ARBA00022528"/>
    </source>
</evidence>
<evidence type="ECO:0000256" key="8">
    <source>
        <dbReference type="ARBA" id="ARBA00022801"/>
    </source>
</evidence>
<evidence type="ECO:0000256" key="12">
    <source>
        <dbReference type="RuleBase" id="RU362111"/>
    </source>
</evidence>